<dbReference type="Gene3D" id="3.50.50.60">
    <property type="entry name" value="FAD/NAD(P)-binding domain"/>
    <property type="match status" value="2"/>
</dbReference>
<protein>
    <recommendedName>
        <fullName evidence="5">FAD/NAD(P)-binding domain-containing protein</fullName>
    </recommendedName>
</protein>
<dbReference type="Pfam" id="PF07992">
    <property type="entry name" value="Pyr_redox_2"/>
    <property type="match status" value="1"/>
</dbReference>
<dbReference type="GO" id="GO:0050660">
    <property type="term" value="F:flavin adenine dinucleotide binding"/>
    <property type="evidence" value="ECO:0007669"/>
    <property type="project" value="TreeGrafter"/>
</dbReference>
<comment type="similarity">
    <text evidence="1">Belongs to the FAD-dependent oxidoreductase family.</text>
</comment>
<comment type="caution">
    <text evidence="6">The sequence shown here is derived from an EMBL/GenBank/DDBJ whole genome shotgun (WGS) entry which is preliminary data.</text>
</comment>
<evidence type="ECO:0000256" key="4">
    <source>
        <dbReference type="ARBA" id="ARBA00023002"/>
    </source>
</evidence>
<dbReference type="Gene3D" id="3.50.50.100">
    <property type="match status" value="1"/>
</dbReference>
<dbReference type="GO" id="GO:0005737">
    <property type="term" value="C:cytoplasm"/>
    <property type="evidence" value="ECO:0007669"/>
    <property type="project" value="TreeGrafter"/>
</dbReference>
<proteinExistence type="inferred from homology"/>
<evidence type="ECO:0000313" key="7">
    <source>
        <dbReference type="Proteomes" id="UP000813385"/>
    </source>
</evidence>
<dbReference type="EMBL" id="JAGPXD010000005">
    <property type="protein sequence ID" value="KAH7354536.1"/>
    <property type="molecule type" value="Genomic_DNA"/>
</dbReference>
<reference evidence="6" key="1">
    <citation type="journal article" date="2021" name="Nat. Commun.">
        <title>Genetic determinants of endophytism in the Arabidopsis root mycobiome.</title>
        <authorList>
            <person name="Mesny F."/>
            <person name="Miyauchi S."/>
            <person name="Thiergart T."/>
            <person name="Pickel B."/>
            <person name="Atanasova L."/>
            <person name="Karlsson M."/>
            <person name="Huettel B."/>
            <person name="Barry K.W."/>
            <person name="Haridas S."/>
            <person name="Chen C."/>
            <person name="Bauer D."/>
            <person name="Andreopoulos W."/>
            <person name="Pangilinan J."/>
            <person name="LaButti K."/>
            <person name="Riley R."/>
            <person name="Lipzen A."/>
            <person name="Clum A."/>
            <person name="Drula E."/>
            <person name="Henrissat B."/>
            <person name="Kohler A."/>
            <person name="Grigoriev I.V."/>
            <person name="Martin F.M."/>
            <person name="Hacquard S."/>
        </authorList>
    </citation>
    <scope>NUCLEOTIDE SEQUENCE</scope>
    <source>
        <strain evidence="6">MPI-CAGE-AT-0016</strain>
    </source>
</reference>
<evidence type="ECO:0000256" key="1">
    <source>
        <dbReference type="ARBA" id="ARBA00006442"/>
    </source>
</evidence>
<evidence type="ECO:0000259" key="5">
    <source>
        <dbReference type="Pfam" id="PF07992"/>
    </source>
</evidence>
<dbReference type="OrthoDB" id="202203at2759"/>
<gene>
    <name evidence="6" type="ORF">B0T11DRAFT_312602</name>
</gene>
<accession>A0A8K0T9D8</accession>
<organism evidence="6 7">
    <name type="scientific">Plectosphaerella cucumerina</name>
    <dbReference type="NCBI Taxonomy" id="40658"/>
    <lineage>
        <taxon>Eukaryota</taxon>
        <taxon>Fungi</taxon>
        <taxon>Dikarya</taxon>
        <taxon>Ascomycota</taxon>
        <taxon>Pezizomycotina</taxon>
        <taxon>Sordariomycetes</taxon>
        <taxon>Hypocreomycetidae</taxon>
        <taxon>Glomerellales</taxon>
        <taxon>Plectosphaerellaceae</taxon>
        <taxon>Plectosphaerella</taxon>
    </lineage>
</organism>
<dbReference type="AlphaFoldDB" id="A0A8K0T9D8"/>
<evidence type="ECO:0000256" key="2">
    <source>
        <dbReference type="ARBA" id="ARBA00022630"/>
    </source>
</evidence>
<dbReference type="PRINTS" id="PR00368">
    <property type="entry name" value="FADPNR"/>
</dbReference>
<keyword evidence="3" id="KW-0274">FAD</keyword>
<dbReference type="GO" id="GO:0004174">
    <property type="term" value="F:electron-transferring-flavoprotein dehydrogenase activity"/>
    <property type="evidence" value="ECO:0007669"/>
    <property type="project" value="TreeGrafter"/>
</dbReference>
<dbReference type="InterPro" id="IPR023753">
    <property type="entry name" value="FAD/NAD-binding_dom"/>
</dbReference>
<dbReference type="PANTHER" id="PTHR43735">
    <property type="entry name" value="APOPTOSIS-INDUCING FACTOR 1"/>
    <property type="match status" value="1"/>
</dbReference>
<evidence type="ECO:0000313" key="6">
    <source>
        <dbReference type="EMBL" id="KAH7354536.1"/>
    </source>
</evidence>
<dbReference type="Proteomes" id="UP000813385">
    <property type="component" value="Unassembled WGS sequence"/>
</dbReference>
<evidence type="ECO:0000256" key="3">
    <source>
        <dbReference type="ARBA" id="ARBA00022827"/>
    </source>
</evidence>
<sequence length="346" mass="37716">MGKTLVILGAGIAGLPIAHHILKHTVPQVKDLKVILVTPNTDHYWNLASVRVVALDADANQVTVATNVGTSRTIVYDALVIATGSRYKDNMPWKEVGTTEEIKAKLDCLRAQIVSAKSVLVAGGGTTGIEVVSEIAFEFGKKGKDVYFVIDKPLPLDDRWREDMRKNITAEIDKLGVKVIPSTRVTSAQSDPTADGRYEVELTDKNGKTRKLTVDAYLPTVGMVPNSEFVPAKLRNDAGLVFQDETLRVPGYDNLFVVGDVGNLEVSTANLQKWFVGGGGKTALDKYAPDIKLMVAVTLGRSRGTGQFGTWKLFSLMVYFLKGKYLGIDTNKDFAAGKRTIQVKGW</sequence>
<dbReference type="InterPro" id="IPR036188">
    <property type="entry name" value="FAD/NAD-bd_sf"/>
</dbReference>
<feature type="domain" description="FAD/NAD(P)-binding" evidence="5">
    <location>
        <begin position="44"/>
        <end position="262"/>
    </location>
</feature>
<keyword evidence="2" id="KW-0285">Flavoprotein</keyword>
<name>A0A8K0T9D8_9PEZI</name>
<keyword evidence="4" id="KW-0560">Oxidoreductase</keyword>
<keyword evidence="7" id="KW-1185">Reference proteome</keyword>
<dbReference type="PANTHER" id="PTHR43735:SF3">
    <property type="entry name" value="FERROPTOSIS SUPPRESSOR PROTEIN 1"/>
    <property type="match status" value="1"/>
</dbReference>
<dbReference type="SUPFAM" id="SSF51905">
    <property type="entry name" value="FAD/NAD(P)-binding domain"/>
    <property type="match status" value="1"/>
</dbReference>